<gene>
    <name evidence="1" type="ORF">MUK42_02306</name>
</gene>
<evidence type="ECO:0000313" key="2">
    <source>
        <dbReference type="Proteomes" id="UP001055439"/>
    </source>
</evidence>
<keyword evidence="2" id="KW-1185">Reference proteome</keyword>
<sequence length="199" mass="22029">MSQRVEKLDPAPCTEGSLLKFPAAAGESGIQLLFSFSSHSMKLKTDRINIYRCAKRCNVMQRAADRIATVLPWRRDLGFVDVRVKGRWGLQIFDELRNGGDQQRSTCGWGLTTLIHNGPLSLSLSLSLRVAGGRRTEFPTISHIARGSTATGGSVPPRSSHPRVHITLASLSRPLSLSTELLGSRKMHIRARKNQMTQR</sequence>
<protein>
    <submittedName>
        <fullName evidence="1">Uncharacterized protein</fullName>
    </submittedName>
</protein>
<evidence type="ECO:0000313" key="1">
    <source>
        <dbReference type="EMBL" id="URE03088.1"/>
    </source>
</evidence>
<proteinExistence type="predicted"/>
<organism evidence="1 2">
    <name type="scientific">Musa troglodytarum</name>
    <name type="common">fe'i banana</name>
    <dbReference type="NCBI Taxonomy" id="320322"/>
    <lineage>
        <taxon>Eukaryota</taxon>
        <taxon>Viridiplantae</taxon>
        <taxon>Streptophyta</taxon>
        <taxon>Embryophyta</taxon>
        <taxon>Tracheophyta</taxon>
        <taxon>Spermatophyta</taxon>
        <taxon>Magnoliopsida</taxon>
        <taxon>Liliopsida</taxon>
        <taxon>Zingiberales</taxon>
        <taxon>Musaceae</taxon>
        <taxon>Musa</taxon>
    </lineage>
</organism>
<name>A0A9E7FXZ1_9LILI</name>
<accession>A0A9E7FXZ1</accession>
<dbReference type="EMBL" id="CP097507">
    <property type="protein sequence ID" value="URE03088.1"/>
    <property type="molecule type" value="Genomic_DNA"/>
</dbReference>
<reference evidence="1" key="1">
    <citation type="submission" date="2022-05" db="EMBL/GenBank/DDBJ databases">
        <title>The Musa troglodytarum L. genome provides insights into the mechanism of non-climacteric behaviour and enrichment of carotenoids.</title>
        <authorList>
            <person name="Wang J."/>
        </authorList>
    </citation>
    <scope>NUCLEOTIDE SEQUENCE</scope>
    <source>
        <tissue evidence="1">Leaf</tissue>
    </source>
</reference>
<dbReference type="Proteomes" id="UP001055439">
    <property type="component" value="Chromosome 5"/>
</dbReference>
<dbReference type="AlphaFoldDB" id="A0A9E7FXZ1"/>